<evidence type="ECO:0000313" key="10">
    <source>
        <dbReference type="EMBL" id="AIQ13584.1"/>
    </source>
</evidence>
<dbReference type="GO" id="GO:0005737">
    <property type="term" value="C:cytoplasm"/>
    <property type="evidence" value="ECO:0007669"/>
    <property type="project" value="TreeGrafter"/>
</dbReference>
<dbReference type="InterPro" id="IPR011268">
    <property type="entry name" value="Purine_phosphorylase"/>
</dbReference>
<dbReference type="Gene3D" id="3.40.50.1580">
    <property type="entry name" value="Nucleoside phosphorylase domain"/>
    <property type="match status" value="1"/>
</dbReference>
<dbReference type="UniPathway" id="UPA00606"/>
<dbReference type="RefSeq" id="WP_042207387.1">
    <property type="nucleotide sequence ID" value="NZ_CP009288.1"/>
</dbReference>
<dbReference type="NCBIfam" id="TIGR01697">
    <property type="entry name" value="PNPH-PUNA-XAPA"/>
    <property type="match status" value="1"/>
</dbReference>
<dbReference type="STRING" id="44251.PDUR_17885"/>
<dbReference type="NCBIfam" id="NF006054">
    <property type="entry name" value="PRK08202.1"/>
    <property type="match status" value="1"/>
</dbReference>
<dbReference type="Proteomes" id="UP000029409">
    <property type="component" value="Chromosome"/>
</dbReference>
<evidence type="ECO:0000256" key="7">
    <source>
        <dbReference type="ARBA" id="ARBA00048556"/>
    </source>
</evidence>
<comment type="pathway">
    <text evidence="2 8">Purine metabolism; purine nucleoside salvage.</text>
</comment>
<dbReference type="eggNOG" id="COG0005">
    <property type="taxonomic scope" value="Bacteria"/>
</dbReference>
<name>A0A089IXA0_PAEDU</name>
<evidence type="ECO:0000256" key="8">
    <source>
        <dbReference type="PIRNR" id="PIRNR000477"/>
    </source>
</evidence>
<evidence type="ECO:0000256" key="1">
    <source>
        <dbReference type="ARBA" id="ARBA00002678"/>
    </source>
</evidence>
<evidence type="ECO:0000256" key="5">
    <source>
        <dbReference type="ARBA" id="ARBA00022676"/>
    </source>
</evidence>
<dbReference type="GO" id="GO:0009116">
    <property type="term" value="P:nucleoside metabolic process"/>
    <property type="evidence" value="ECO:0007669"/>
    <property type="project" value="InterPro"/>
</dbReference>
<keyword evidence="6 8" id="KW-0808">Transferase</keyword>
<dbReference type="EMBL" id="CP009288">
    <property type="protein sequence ID" value="AIQ13584.1"/>
    <property type="molecule type" value="Genomic_DNA"/>
</dbReference>
<evidence type="ECO:0000256" key="3">
    <source>
        <dbReference type="ARBA" id="ARBA00006751"/>
    </source>
</evidence>
<dbReference type="KEGG" id="pdu:PDUR_17885"/>
<feature type="domain" description="Nucleoside phosphorylase" evidence="9">
    <location>
        <begin position="36"/>
        <end position="288"/>
    </location>
</feature>
<evidence type="ECO:0000256" key="2">
    <source>
        <dbReference type="ARBA" id="ARBA00005058"/>
    </source>
</evidence>
<dbReference type="OrthoDB" id="1523230at2"/>
<dbReference type="Pfam" id="PF01048">
    <property type="entry name" value="PNP_UDP_1"/>
    <property type="match status" value="1"/>
</dbReference>
<dbReference type="PANTHER" id="PTHR11904">
    <property type="entry name" value="METHYLTHIOADENOSINE/PURINE NUCLEOSIDE PHOSPHORYLASE"/>
    <property type="match status" value="1"/>
</dbReference>
<dbReference type="PIRSF" id="PIRSF000477">
    <property type="entry name" value="PurNPase"/>
    <property type="match status" value="1"/>
</dbReference>
<reference evidence="10 11" key="1">
    <citation type="submission" date="2014-08" db="EMBL/GenBank/DDBJ databases">
        <title>Comparative genomics of the Paenibacillus odorifer group.</title>
        <authorList>
            <person name="den Bakker H.C."/>
            <person name="Tsai Y.-C."/>
            <person name="Martin N."/>
            <person name="Korlach J."/>
            <person name="Wiedmann M."/>
        </authorList>
    </citation>
    <scope>NUCLEOTIDE SEQUENCE [LARGE SCALE GENOMIC DNA]</scope>
    <source>
        <strain evidence="10 11">DSM 1735</strain>
    </source>
</reference>
<evidence type="ECO:0000259" key="9">
    <source>
        <dbReference type="Pfam" id="PF01048"/>
    </source>
</evidence>
<dbReference type="SUPFAM" id="SSF53167">
    <property type="entry name" value="Purine and uridine phosphorylases"/>
    <property type="match status" value="1"/>
</dbReference>
<dbReference type="InterPro" id="IPR011270">
    <property type="entry name" value="Pur_Nuc_Pase_Ino/Guo-sp"/>
</dbReference>
<dbReference type="InterPro" id="IPR000845">
    <property type="entry name" value="Nucleoside_phosphorylase_d"/>
</dbReference>
<keyword evidence="11" id="KW-1185">Reference proteome</keyword>
<comment type="similarity">
    <text evidence="3 8">Belongs to the PNP/MTAP phosphorylase family.</text>
</comment>
<dbReference type="PROSITE" id="PS01240">
    <property type="entry name" value="PNP_MTAP_2"/>
    <property type="match status" value="1"/>
</dbReference>
<gene>
    <name evidence="10" type="ORF">PDUR_17885</name>
</gene>
<accession>A0A089IXA0</accession>
<dbReference type="CDD" id="cd09009">
    <property type="entry name" value="PNP-EcPNPII_like"/>
    <property type="match status" value="1"/>
</dbReference>
<dbReference type="AlphaFoldDB" id="A0A089IXA0"/>
<organism evidence="10 11">
    <name type="scientific">Paenibacillus durus</name>
    <name type="common">Paenibacillus azotofixans</name>
    <dbReference type="NCBI Taxonomy" id="44251"/>
    <lineage>
        <taxon>Bacteria</taxon>
        <taxon>Bacillati</taxon>
        <taxon>Bacillota</taxon>
        <taxon>Bacilli</taxon>
        <taxon>Bacillales</taxon>
        <taxon>Paenibacillaceae</taxon>
        <taxon>Paenibacillus</taxon>
    </lineage>
</organism>
<protein>
    <recommendedName>
        <fullName evidence="8">Purine nucleoside phosphorylase</fullName>
        <ecNumber evidence="8">2.4.2.1</ecNumber>
    </recommendedName>
    <alternativeName>
        <fullName evidence="8">Inosine-guanosine phosphorylase</fullName>
    </alternativeName>
</protein>
<keyword evidence="5 8" id="KW-0328">Glycosyltransferase</keyword>
<dbReference type="InterPro" id="IPR035994">
    <property type="entry name" value="Nucleoside_phosphorylase_sf"/>
</dbReference>
<proteinExistence type="inferred from homology"/>
<comment type="catalytic activity">
    <reaction evidence="7">
        <text>a purine 2'-deoxy-D-ribonucleoside + phosphate = a purine nucleobase + 2-deoxy-alpha-D-ribose 1-phosphate</text>
        <dbReference type="Rhea" id="RHEA:36431"/>
        <dbReference type="ChEBI" id="CHEBI:26386"/>
        <dbReference type="ChEBI" id="CHEBI:43474"/>
        <dbReference type="ChEBI" id="CHEBI:57259"/>
        <dbReference type="ChEBI" id="CHEBI:142361"/>
        <dbReference type="EC" id="2.4.2.1"/>
    </reaction>
</comment>
<dbReference type="GO" id="GO:0004731">
    <property type="term" value="F:purine-nucleoside phosphorylase activity"/>
    <property type="evidence" value="ECO:0007669"/>
    <property type="project" value="UniProtKB-EC"/>
</dbReference>
<dbReference type="NCBIfam" id="TIGR01700">
    <property type="entry name" value="PNPH"/>
    <property type="match status" value="1"/>
</dbReference>
<dbReference type="PANTHER" id="PTHR11904:SF9">
    <property type="entry name" value="PURINE NUCLEOSIDE PHOSPHORYLASE-RELATED"/>
    <property type="match status" value="1"/>
</dbReference>
<dbReference type="InterPro" id="IPR018099">
    <property type="entry name" value="Purine_phosphorylase-2_CS"/>
</dbReference>
<dbReference type="EC" id="2.4.2.1" evidence="8"/>
<comment type="function">
    <text evidence="1">The purine nucleoside phosphorylases catalyze the phosphorolytic breakdown of the N-glycosidic bond in the beta-(deoxy)ribonucleoside molecules, with the formation of the corresponding free purine bases and pentose-1-phosphate. Cleaves guanosine, inosine, 2'-deoxyguanosine and 2'-deoxyinosine.</text>
</comment>
<comment type="subunit">
    <text evidence="4">Homotrimer.</text>
</comment>
<evidence type="ECO:0000313" key="11">
    <source>
        <dbReference type="Proteomes" id="UP000029409"/>
    </source>
</evidence>
<evidence type="ECO:0000256" key="6">
    <source>
        <dbReference type="ARBA" id="ARBA00022679"/>
    </source>
</evidence>
<sequence>MTQSANSAPDAVAYGVQVKEAAAYVESKLGSYKPVIGLILGSGLGDLGDQIEDAVYLPYEEIPHFPRSTVEGHAGRFVIGKLEGKDVIIMQGRFHYYEGYAMRKVVLPVYVLAKLGIGTLVITNAGGGMNRAFKAGDLMLITDHLNMTGDNPLIGPNDPELGVRFPDMSRAYDPEYIALAKKLAPEIKGADGESLKLQEGVYAGISGPTYETPSELNMLALLGGDAVGMSTVPEVIAASHSRLRVLGITCITDMAIGDELEPLTHEQVVKVANLTKPKFIGLVRAFVREVQI</sequence>
<evidence type="ECO:0000256" key="4">
    <source>
        <dbReference type="ARBA" id="ARBA00011233"/>
    </source>
</evidence>